<protein>
    <submittedName>
        <fullName evidence="6">Hydroxyacid dehydrogenase</fullName>
    </submittedName>
</protein>
<dbReference type="RefSeq" id="WP_129892479.1">
    <property type="nucleotide sequence ID" value="NZ_CP035758.1"/>
</dbReference>
<dbReference type="GO" id="GO:0030267">
    <property type="term" value="F:glyoxylate reductase (NADPH) activity"/>
    <property type="evidence" value="ECO:0007669"/>
    <property type="project" value="TreeGrafter"/>
</dbReference>
<reference evidence="6 7" key="1">
    <citation type="submission" date="2019-01" db="EMBL/GenBank/DDBJ databases">
        <title>Ktedonosporobacter rubrisoli SCAWS-G2.</title>
        <authorList>
            <person name="Huang Y."/>
            <person name="Yan B."/>
        </authorList>
    </citation>
    <scope>NUCLEOTIDE SEQUENCE [LARGE SCALE GENOMIC DNA]</scope>
    <source>
        <strain evidence="6 7">SCAWS-G2</strain>
    </source>
</reference>
<dbReference type="Proteomes" id="UP000290365">
    <property type="component" value="Chromosome"/>
</dbReference>
<evidence type="ECO:0000256" key="2">
    <source>
        <dbReference type="ARBA" id="ARBA00023002"/>
    </source>
</evidence>
<dbReference type="GO" id="GO:0016618">
    <property type="term" value="F:hydroxypyruvate reductase [NAD(P)H] activity"/>
    <property type="evidence" value="ECO:0007669"/>
    <property type="project" value="TreeGrafter"/>
</dbReference>
<dbReference type="PROSITE" id="PS00671">
    <property type="entry name" value="D_2_HYDROXYACID_DH_3"/>
    <property type="match status" value="1"/>
</dbReference>
<keyword evidence="7" id="KW-1185">Reference proteome</keyword>
<accession>A0A4P6JZT2</accession>
<dbReference type="SUPFAM" id="SSF52283">
    <property type="entry name" value="Formate/glycerate dehydrogenase catalytic domain-like"/>
    <property type="match status" value="1"/>
</dbReference>
<dbReference type="Gene3D" id="3.40.50.720">
    <property type="entry name" value="NAD(P)-binding Rossmann-like Domain"/>
    <property type="match status" value="2"/>
</dbReference>
<comment type="similarity">
    <text evidence="1 3">Belongs to the D-isomer specific 2-hydroxyacid dehydrogenase family.</text>
</comment>
<evidence type="ECO:0000313" key="6">
    <source>
        <dbReference type="EMBL" id="QBD81418.1"/>
    </source>
</evidence>
<dbReference type="InterPro" id="IPR029753">
    <property type="entry name" value="D-isomer_DH_CS"/>
</dbReference>
<dbReference type="AlphaFoldDB" id="A0A4P6JZT2"/>
<dbReference type="InterPro" id="IPR006139">
    <property type="entry name" value="D-isomer_2_OHA_DH_cat_dom"/>
</dbReference>
<name>A0A4P6JZT2_KTERU</name>
<proteinExistence type="inferred from homology"/>
<dbReference type="PANTHER" id="PTHR10996:SF283">
    <property type="entry name" value="GLYOXYLATE_HYDROXYPYRUVATE REDUCTASE B"/>
    <property type="match status" value="1"/>
</dbReference>
<dbReference type="GO" id="GO:0051287">
    <property type="term" value="F:NAD binding"/>
    <property type="evidence" value="ECO:0007669"/>
    <property type="project" value="InterPro"/>
</dbReference>
<keyword evidence="2 3" id="KW-0560">Oxidoreductase</keyword>
<evidence type="ECO:0000259" key="4">
    <source>
        <dbReference type="Pfam" id="PF00389"/>
    </source>
</evidence>
<dbReference type="SUPFAM" id="SSF51735">
    <property type="entry name" value="NAD(P)-binding Rossmann-fold domains"/>
    <property type="match status" value="1"/>
</dbReference>
<evidence type="ECO:0000256" key="1">
    <source>
        <dbReference type="ARBA" id="ARBA00005854"/>
    </source>
</evidence>
<dbReference type="InterPro" id="IPR036291">
    <property type="entry name" value="NAD(P)-bd_dom_sf"/>
</dbReference>
<feature type="domain" description="D-isomer specific 2-hydroxyacid dehydrogenase NAD-binding" evidence="5">
    <location>
        <begin position="107"/>
        <end position="283"/>
    </location>
</feature>
<sequence length="325" mass="35672">MKILFGREHFSAGLPWQGLAPLLPEHEIIACSQADIARHISDADIVVPFSARVDRSLIEQGHFGLIQQFGVGLDTVDIEAATEAGVWVARLPAGNTRNADSVAELAIMFMLMLSRRLPELRTAWQEGRWAEPPGFALTDKTACILGLGDIGMALARRLQAFGMKLLAVRNNPEREVLGIPSLKQVFGPKELITALHEADYTIACIRYTPETHHLLNAEAFEAMKPGSFFINVARGGLVDHEALFAALQSGHLAGAGLDVFWEEPVALTHQLFQQNVVVTPHIAGLTDAFYHQGALVFAKNIGRYVRGELPLYTANQIAHCRSSRR</sequence>
<feature type="domain" description="D-isomer specific 2-hydroxyacid dehydrogenase catalytic" evidence="4">
    <location>
        <begin position="31"/>
        <end position="311"/>
    </location>
</feature>
<dbReference type="EMBL" id="CP035758">
    <property type="protein sequence ID" value="QBD81418.1"/>
    <property type="molecule type" value="Genomic_DNA"/>
</dbReference>
<dbReference type="Pfam" id="PF02826">
    <property type="entry name" value="2-Hacid_dh_C"/>
    <property type="match status" value="1"/>
</dbReference>
<dbReference type="PANTHER" id="PTHR10996">
    <property type="entry name" value="2-HYDROXYACID DEHYDROGENASE-RELATED"/>
    <property type="match status" value="1"/>
</dbReference>
<evidence type="ECO:0000256" key="3">
    <source>
        <dbReference type="RuleBase" id="RU003719"/>
    </source>
</evidence>
<dbReference type="Pfam" id="PF00389">
    <property type="entry name" value="2-Hacid_dh"/>
    <property type="match status" value="1"/>
</dbReference>
<dbReference type="CDD" id="cd12175">
    <property type="entry name" value="2-Hacid_dh_11"/>
    <property type="match status" value="1"/>
</dbReference>
<dbReference type="InterPro" id="IPR006140">
    <property type="entry name" value="D-isomer_DH_NAD-bd"/>
</dbReference>
<evidence type="ECO:0000259" key="5">
    <source>
        <dbReference type="Pfam" id="PF02826"/>
    </source>
</evidence>
<gene>
    <name evidence="6" type="ORF">EPA93_37775</name>
</gene>
<dbReference type="InterPro" id="IPR050223">
    <property type="entry name" value="D-isomer_2-hydroxyacid_DH"/>
</dbReference>
<dbReference type="GO" id="GO:0005829">
    <property type="term" value="C:cytosol"/>
    <property type="evidence" value="ECO:0007669"/>
    <property type="project" value="TreeGrafter"/>
</dbReference>
<evidence type="ECO:0000313" key="7">
    <source>
        <dbReference type="Proteomes" id="UP000290365"/>
    </source>
</evidence>
<organism evidence="6 7">
    <name type="scientific">Ktedonosporobacter rubrisoli</name>
    <dbReference type="NCBI Taxonomy" id="2509675"/>
    <lineage>
        <taxon>Bacteria</taxon>
        <taxon>Bacillati</taxon>
        <taxon>Chloroflexota</taxon>
        <taxon>Ktedonobacteria</taxon>
        <taxon>Ktedonobacterales</taxon>
        <taxon>Ktedonosporobacteraceae</taxon>
        <taxon>Ktedonosporobacter</taxon>
    </lineage>
</organism>
<dbReference type="OrthoDB" id="9792971at2"/>
<dbReference type="KEGG" id="kbs:EPA93_37775"/>